<accession>A0ABT8WAB0</accession>
<reference evidence="2" key="1">
    <citation type="submission" date="2023-07" db="EMBL/GenBank/DDBJ databases">
        <title>Two novel species in the genus Flavivirga.</title>
        <authorList>
            <person name="Kwon K."/>
        </authorList>
    </citation>
    <scope>NUCLEOTIDE SEQUENCE</scope>
    <source>
        <strain evidence="2">KCTC 52353</strain>
    </source>
</reference>
<comment type="caution">
    <text evidence="2">The sequence shown here is derived from an EMBL/GenBank/DDBJ whole genome shotgun (WGS) entry which is preliminary data.</text>
</comment>
<protein>
    <submittedName>
        <fullName evidence="2">Helix-turn-helix transcriptional regulator</fullName>
    </submittedName>
</protein>
<proteinExistence type="predicted"/>
<dbReference type="Pfam" id="PF01381">
    <property type="entry name" value="HTH_3"/>
    <property type="match status" value="1"/>
</dbReference>
<dbReference type="Gene3D" id="1.10.260.40">
    <property type="entry name" value="lambda repressor-like DNA-binding domains"/>
    <property type="match status" value="1"/>
</dbReference>
<dbReference type="EMBL" id="JAUOEK010000106">
    <property type="protein sequence ID" value="MDO5970036.1"/>
    <property type="molecule type" value="Genomic_DNA"/>
</dbReference>
<keyword evidence="3" id="KW-1185">Reference proteome</keyword>
<feature type="domain" description="HTH cro/C1-type" evidence="1">
    <location>
        <begin position="27"/>
        <end position="81"/>
    </location>
</feature>
<evidence type="ECO:0000313" key="2">
    <source>
        <dbReference type="EMBL" id="MDO5970036.1"/>
    </source>
</evidence>
<name>A0ABT8WAB0_9FLAO</name>
<dbReference type="CDD" id="cd00093">
    <property type="entry name" value="HTH_XRE"/>
    <property type="match status" value="1"/>
</dbReference>
<dbReference type="PROSITE" id="PS50943">
    <property type="entry name" value="HTH_CROC1"/>
    <property type="match status" value="1"/>
</dbReference>
<dbReference type="Proteomes" id="UP001176883">
    <property type="component" value="Unassembled WGS sequence"/>
</dbReference>
<evidence type="ECO:0000259" key="1">
    <source>
        <dbReference type="PROSITE" id="PS50943"/>
    </source>
</evidence>
<dbReference type="SUPFAM" id="SSF47413">
    <property type="entry name" value="lambda repressor-like DNA-binding domains"/>
    <property type="match status" value="1"/>
</dbReference>
<gene>
    <name evidence="2" type="ORF">Q4Q35_09460</name>
</gene>
<dbReference type="InterPro" id="IPR010982">
    <property type="entry name" value="Lambda_DNA-bd_dom_sf"/>
</dbReference>
<dbReference type="InterPro" id="IPR001387">
    <property type="entry name" value="Cro/C1-type_HTH"/>
</dbReference>
<sequence length="92" mass="10779">MCEIELEASKPLPKGYPVNPSSIGNYLKQYRIAYGYSAFEISLEFEVYDSTIYKWEHGLTEPTPENTKKIIKFMGYDPRIYNPLKIENYELT</sequence>
<evidence type="ECO:0000313" key="3">
    <source>
        <dbReference type="Proteomes" id="UP001176883"/>
    </source>
</evidence>
<organism evidence="2 3">
    <name type="scientific">Flavivirga aquimarina</name>
    <dbReference type="NCBI Taxonomy" id="2027862"/>
    <lineage>
        <taxon>Bacteria</taxon>
        <taxon>Pseudomonadati</taxon>
        <taxon>Bacteroidota</taxon>
        <taxon>Flavobacteriia</taxon>
        <taxon>Flavobacteriales</taxon>
        <taxon>Flavobacteriaceae</taxon>
        <taxon>Flavivirga</taxon>
    </lineage>
</organism>